<gene>
    <name evidence="1" type="ORF">LPAF129_12260</name>
</gene>
<evidence type="ECO:0000313" key="1">
    <source>
        <dbReference type="EMBL" id="GKS81540.1"/>
    </source>
</evidence>
<protein>
    <recommendedName>
        <fullName evidence="3">Fe3+ hydroxamate ABC transporter substrate-binding protein</fullName>
    </recommendedName>
</protein>
<proteinExistence type="predicted"/>
<comment type="caution">
    <text evidence="1">The sequence shown here is derived from an EMBL/GenBank/DDBJ whole genome shotgun (WGS) entry which is preliminary data.</text>
</comment>
<reference evidence="1" key="1">
    <citation type="journal article" date="2022" name="Int. J. Syst. Evol. Microbiol.">
        <title>A novel species of lactic acid bacteria, Ligilactobacillus pabuli sp. nov., isolated from alfalfa silage.</title>
        <authorList>
            <person name="Tohno M."/>
            <person name="Tanizawa Y."/>
            <person name="Sawada H."/>
            <person name="Sakamoto M."/>
            <person name="Ohkuma M."/>
            <person name="Kobayashi H."/>
        </authorList>
    </citation>
    <scope>NUCLEOTIDE SEQUENCE</scope>
    <source>
        <strain evidence="1">AF129</strain>
    </source>
</reference>
<keyword evidence="2" id="KW-1185">Reference proteome</keyword>
<name>A0ABQ5JL21_9LACO</name>
<accession>A0ABQ5JL21</accession>
<dbReference type="Proteomes" id="UP001055149">
    <property type="component" value="Unassembled WGS sequence"/>
</dbReference>
<organism evidence="1 2">
    <name type="scientific">Ligilactobacillus pabuli</name>
    <dbReference type="NCBI Taxonomy" id="2886039"/>
    <lineage>
        <taxon>Bacteria</taxon>
        <taxon>Bacillati</taxon>
        <taxon>Bacillota</taxon>
        <taxon>Bacilli</taxon>
        <taxon>Lactobacillales</taxon>
        <taxon>Lactobacillaceae</taxon>
        <taxon>Ligilactobacillus</taxon>
    </lineage>
</organism>
<evidence type="ECO:0000313" key="2">
    <source>
        <dbReference type="Proteomes" id="UP001055149"/>
    </source>
</evidence>
<evidence type="ECO:0008006" key="3">
    <source>
        <dbReference type="Google" id="ProtNLM"/>
    </source>
</evidence>
<dbReference type="EMBL" id="BQXH01000010">
    <property type="protein sequence ID" value="GKS81540.1"/>
    <property type="molecule type" value="Genomic_DNA"/>
</dbReference>
<sequence length="59" mass="6804">MKFSCVNCGRPIEKWTEAYWKFPLPEKGMTEIQAFLKLNAKAYCVSCVELKGENSRKSN</sequence>
<dbReference type="SUPFAM" id="SSF46924">
    <property type="entry name" value="RNA polymerase subunit RPB10"/>
    <property type="match status" value="1"/>
</dbReference>
<dbReference type="InterPro" id="IPR023580">
    <property type="entry name" value="RNA_pol_su_RPB10"/>
</dbReference>